<evidence type="ECO:0000256" key="1">
    <source>
        <dbReference type="ARBA" id="ARBA00022574"/>
    </source>
</evidence>
<dbReference type="PROSITE" id="PS50082">
    <property type="entry name" value="WD_REPEATS_2"/>
    <property type="match status" value="4"/>
</dbReference>
<feature type="repeat" description="WD" evidence="3">
    <location>
        <begin position="263"/>
        <end position="304"/>
    </location>
</feature>
<feature type="repeat" description="WD" evidence="3">
    <location>
        <begin position="457"/>
        <end position="488"/>
    </location>
</feature>
<dbReference type="AlphaFoldDB" id="A0A024UM77"/>
<dbReference type="RefSeq" id="XP_008863383.1">
    <property type="nucleotide sequence ID" value="XM_008865161.1"/>
</dbReference>
<gene>
    <name evidence="5" type="ORF">H310_01846</name>
</gene>
<keyword evidence="1 3" id="KW-0853">WD repeat</keyword>
<evidence type="ECO:0000256" key="4">
    <source>
        <dbReference type="SAM" id="Coils"/>
    </source>
</evidence>
<dbReference type="Pfam" id="PF00400">
    <property type="entry name" value="WD40"/>
    <property type="match status" value="4"/>
</dbReference>
<dbReference type="InterPro" id="IPR036322">
    <property type="entry name" value="WD40_repeat_dom_sf"/>
</dbReference>
<dbReference type="PRINTS" id="PR00320">
    <property type="entry name" value="GPROTEINBRPT"/>
</dbReference>
<dbReference type="STRING" id="157072.A0A024UM77"/>
<feature type="repeat" description="WD" evidence="3">
    <location>
        <begin position="121"/>
        <end position="156"/>
    </location>
</feature>
<dbReference type="InterPro" id="IPR019775">
    <property type="entry name" value="WD40_repeat_CS"/>
</dbReference>
<keyword evidence="4" id="KW-0175">Coiled coil</keyword>
<dbReference type="EMBL" id="KI913954">
    <property type="protein sequence ID" value="ETW07290.1"/>
    <property type="molecule type" value="Genomic_DNA"/>
</dbReference>
<dbReference type="PANTHER" id="PTHR22847:SF637">
    <property type="entry name" value="WD REPEAT DOMAIN 5B"/>
    <property type="match status" value="1"/>
</dbReference>
<sequence length="499" mass="54942">MSSDNNHLRVQYEALLKENKQLKGVVDKLEKENHDLKRSVFELSLKLDSTGKPVSTAGGSTGLSTSSSGDTGLSVFNANDLLAKDSTSEPTTSYLESLAPNADEDDQQANNHRIFFQKSELRGHGGAVYTTKFSPCGRLLASGSLDCKVLLWDVTTKFNQQQLASLGQHSQLVIDVSWSNDSRSLLSASYDHTVKLWDVEKASMTSSVGVNGLVQTVSFNPADNDMYFIGTSQRNVHVLDVRSGVTQCVAPLDSLDYYSSVSTWANDAMVNSLHVCSDGNTLLTGDSKGFVKTWDIRRNGCVDDMSLLNDEGHHAISHVHASPAGRQGDEDGRYLAVNSYDNILRVYDRGSKLISRAQDPIQLAYYVTGHKNKNWPIKSSFFRGEGYNYKLSLPSARYLHRKLTDGDGDDGSYTDRDVASQEVMLLATGSSDNRIYVHDVSCRRSANSVNASLLQRIDAHTDRVYCVDFHPSEPILASSSSDFSVKIWIPRSSRLAKPT</sequence>
<dbReference type="eggNOG" id="KOG0266">
    <property type="taxonomic scope" value="Eukaryota"/>
</dbReference>
<dbReference type="Gene3D" id="2.130.10.10">
    <property type="entry name" value="YVTN repeat-like/Quinoprotein amine dehydrogenase"/>
    <property type="match status" value="2"/>
</dbReference>
<dbReference type="GO" id="GO:1990234">
    <property type="term" value="C:transferase complex"/>
    <property type="evidence" value="ECO:0007669"/>
    <property type="project" value="UniProtKB-ARBA"/>
</dbReference>
<dbReference type="VEuPathDB" id="FungiDB:H310_01846"/>
<dbReference type="PROSITE" id="PS00678">
    <property type="entry name" value="WD_REPEATS_1"/>
    <property type="match status" value="2"/>
</dbReference>
<organism evidence="5">
    <name type="scientific">Aphanomyces invadans</name>
    <dbReference type="NCBI Taxonomy" id="157072"/>
    <lineage>
        <taxon>Eukaryota</taxon>
        <taxon>Sar</taxon>
        <taxon>Stramenopiles</taxon>
        <taxon>Oomycota</taxon>
        <taxon>Saprolegniomycetes</taxon>
        <taxon>Saprolegniales</taxon>
        <taxon>Verrucalvaceae</taxon>
        <taxon>Aphanomyces</taxon>
    </lineage>
</organism>
<dbReference type="InterPro" id="IPR001680">
    <property type="entry name" value="WD40_rpt"/>
</dbReference>
<feature type="repeat" description="WD" evidence="3">
    <location>
        <begin position="166"/>
        <end position="207"/>
    </location>
</feature>
<accession>A0A024UM77</accession>
<dbReference type="OrthoDB" id="6262491at2759"/>
<evidence type="ECO:0000256" key="2">
    <source>
        <dbReference type="ARBA" id="ARBA00022737"/>
    </source>
</evidence>
<evidence type="ECO:0000313" key="5">
    <source>
        <dbReference type="EMBL" id="ETW07290.1"/>
    </source>
</evidence>
<dbReference type="SMART" id="SM00320">
    <property type="entry name" value="WD40"/>
    <property type="match status" value="7"/>
</dbReference>
<keyword evidence="2" id="KW-0677">Repeat</keyword>
<dbReference type="InterPro" id="IPR020472">
    <property type="entry name" value="WD40_PAC1"/>
</dbReference>
<dbReference type="SUPFAM" id="SSF50978">
    <property type="entry name" value="WD40 repeat-like"/>
    <property type="match status" value="1"/>
</dbReference>
<evidence type="ECO:0000256" key="3">
    <source>
        <dbReference type="PROSITE-ProRule" id="PRU00221"/>
    </source>
</evidence>
<feature type="coiled-coil region" evidence="4">
    <location>
        <begin position="5"/>
        <end position="46"/>
    </location>
</feature>
<protein>
    <submittedName>
        <fullName evidence="5">Uncharacterized protein</fullName>
    </submittedName>
</protein>
<dbReference type="PROSITE" id="PS50294">
    <property type="entry name" value="WD_REPEATS_REGION"/>
    <property type="match status" value="3"/>
</dbReference>
<dbReference type="CDD" id="cd00200">
    <property type="entry name" value="WD40"/>
    <property type="match status" value="1"/>
</dbReference>
<proteinExistence type="predicted"/>
<reference evidence="5" key="1">
    <citation type="submission" date="2013-12" db="EMBL/GenBank/DDBJ databases">
        <title>The Genome Sequence of Aphanomyces invadans NJM9701.</title>
        <authorList>
            <consortium name="The Broad Institute Genomics Platform"/>
            <person name="Russ C."/>
            <person name="Tyler B."/>
            <person name="van West P."/>
            <person name="Dieguez-Uribeondo J."/>
            <person name="Young S.K."/>
            <person name="Zeng Q."/>
            <person name="Gargeya S."/>
            <person name="Fitzgerald M."/>
            <person name="Abouelleil A."/>
            <person name="Alvarado L."/>
            <person name="Chapman S.B."/>
            <person name="Gainer-Dewar J."/>
            <person name="Goldberg J."/>
            <person name="Griggs A."/>
            <person name="Gujja S."/>
            <person name="Hansen M."/>
            <person name="Howarth C."/>
            <person name="Imamovic A."/>
            <person name="Ireland A."/>
            <person name="Larimer J."/>
            <person name="McCowan C."/>
            <person name="Murphy C."/>
            <person name="Pearson M."/>
            <person name="Poon T.W."/>
            <person name="Priest M."/>
            <person name="Roberts A."/>
            <person name="Saif S."/>
            <person name="Shea T."/>
            <person name="Sykes S."/>
            <person name="Wortman J."/>
            <person name="Nusbaum C."/>
            <person name="Birren B."/>
        </authorList>
    </citation>
    <scope>NUCLEOTIDE SEQUENCE [LARGE SCALE GENOMIC DNA]</scope>
    <source>
        <strain evidence="5">NJM9701</strain>
    </source>
</reference>
<dbReference type="GeneID" id="20078896"/>
<dbReference type="InterPro" id="IPR015943">
    <property type="entry name" value="WD40/YVTN_repeat-like_dom_sf"/>
</dbReference>
<name>A0A024UM77_9STRA</name>
<dbReference type="PANTHER" id="PTHR22847">
    <property type="entry name" value="WD40 REPEAT PROTEIN"/>
    <property type="match status" value="1"/>
</dbReference>